<name>A0A179HP46_PURLI</name>
<evidence type="ECO:0000313" key="10">
    <source>
        <dbReference type="Proteomes" id="UP000078340"/>
    </source>
</evidence>
<dbReference type="Proteomes" id="UP000078340">
    <property type="component" value="Unassembled WGS sequence"/>
</dbReference>
<comment type="caution">
    <text evidence="9">The sequence shown here is derived from an EMBL/GenBank/DDBJ whole genome shotgun (WGS) entry which is preliminary data.</text>
</comment>
<reference evidence="9 10" key="1">
    <citation type="submission" date="2016-02" db="EMBL/GenBank/DDBJ databases">
        <title>Biosynthesis of antibiotic leucinostatins and their inhibition on Phytophthora in bio-control Purpureocillium lilacinum.</title>
        <authorList>
            <person name="Wang G."/>
            <person name="Liu Z."/>
            <person name="Lin R."/>
            <person name="Li E."/>
            <person name="Mao Z."/>
            <person name="Ling J."/>
            <person name="Yin W."/>
            <person name="Xie B."/>
        </authorList>
    </citation>
    <scope>NUCLEOTIDE SEQUENCE [LARGE SCALE GENOMIC DNA]</scope>
    <source>
        <strain evidence="9">PLFJ-1</strain>
    </source>
</reference>
<feature type="compositionally biased region" description="Basic and acidic residues" evidence="6">
    <location>
        <begin position="72"/>
        <end position="88"/>
    </location>
</feature>
<keyword evidence="3 7" id="KW-0812">Transmembrane</keyword>
<dbReference type="Pfam" id="PF02656">
    <property type="entry name" value="DUF202"/>
    <property type="match status" value="1"/>
</dbReference>
<dbReference type="GO" id="GO:0003677">
    <property type="term" value="F:DNA binding"/>
    <property type="evidence" value="ECO:0007669"/>
    <property type="project" value="UniProtKB-KW"/>
</dbReference>
<evidence type="ECO:0000256" key="2">
    <source>
        <dbReference type="ARBA" id="ARBA00022475"/>
    </source>
</evidence>
<evidence type="ECO:0000256" key="6">
    <source>
        <dbReference type="SAM" id="MobiDB-lite"/>
    </source>
</evidence>
<feature type="compositionally biased region" description="Low complexity" evidence="6">
    <location>
        <begin position="98"/>
        <end position="113"/>
    </location>
</feature>
<dbReference type="STRING" id="33203.A0A179HP46"/>
<feature type="compositionally biased region" description="Low complexity" evidence="6">
    <location>
        <begin position="28"/>
        <end position="42"/>
    </location>
</feature>
<keyword evidence="2" id="KW-1003">Cell membrane</keyword>
<evidence type="ECO:0000256" key="5">
    <source>
        <dbReference type="ARBA" id="ARBA00023136"/>
    </source>
</evidence>
<dbReference type="InterPro" id="IPR052053">
    <property type="entry name" value="IM_YidH-like"/>
</dbReference>
<evidence type="ECO:0000256" key="4">
    <source>
        <dbReference type="ARBA" id="ARBA00022989"/>
    </source>
</evidence>
<accession>A0A179HP46</accession>
<feature type="region of interest" description="Disordered" evidence="6">
    <location>
        <begin position="1"/>
        <end position="201"/>
    </location>
</feature>
<feature type="transmembrane region" description="Helical" evidence="7">
    <location>
        <begin position="277"/>
        <end position="297"/>
    </location>
</feature>
<keyword evidence="5 7" id="KW-0472">Membrane</keyword>
<proteinExistence type="predicted"/>
<dbReference type="AlphaFoldDB" id="A0A179HP46"/>
<dbReference type="InterPro" id="IPR003807">
    <property type="entry name" value="DUF202"/>
</dbReference>
<feature type="transmembrane region" description="Helical" evidence="7">
    <location>
        <begin position="318"/>
        <end position="340"/>
    </location>
</feature>
<feature type="transmembrane region" description="Helical" evidence="7">
    <location>
        <begin position="235"/>
        <end position="257"/>
    </location>
</feature>
<dbReference type="OMA" id="NYQSMNA"/>
<keyword evidence="9" id="KW-0238">DNA-binding</keyword>
<dbReference type="KEGG" id="plj:28887508"/>
<feature type="domain" description="DUF202" evidence="8">
    <location>
        <begin position="226"/>
        <end position="302"/>
    </location>
</feature>
<dbReference type="GO" id="GO:0005886">
    <property type="term" value="C:plasma membrane"/>
    <property type="evidence" value="ECO:0007669"/>
    <property type="project" value="UniProtKB-SubCell"/>
</dbReference>
<keyword evidence="4 7" id="KW-1133">Transmembrane helix</keyword>
<organism evidence="9 10">
    <name type="scientific">Purpureocillium lilacinum</name>
    <name type="common">Paecilomyces lilacinus</name>
    <dbReference type="NCBI Taxonomy" id="33203"/>
    <lineage>
        <taxon>Eukaryota</taxon>
        <taxon>Fungi</taxon>
        <taxon>Dikarya</taxon>
        <taxon>Ascomycota</taxon>
        <taxon>Pezizomycotina</taxon>
        <taxon>Sordariomycetes</taxon>
        <taxon>Hypocreomycetidae</taxon>
        <taxon>Hypocreales</taxon>
        <taxon>Ophiocordycipitaceae</taxon>
        <taxon>Purpureocillium</taxon>
    </lineage>
</organism>
<evidence type="ECO:0000256" key="3">
    <source>
        <dbReference type="ARBA" id="ARBA00022692"/>
    </source>
</evidence>
<feature type="compositionally biased region" description="Polar residues" evidence="6">
    <location>
        <begin position="134"/>
        <end position="149"/>
    </location>
</feature>
<dbReference type="GeneID" id="28887508"/>
<dbReference type="PANTHER" id="PTHR34187">
    <property type="entry name" value="FGR18P"/>
    <property type="match status" value="1"/>
</dbReference>
<gene>
    <name evidence="9" type="ORF">VFPFJ_05379</name>
</gene>
<evidence type="ECO:0000256" key="7">
    <source>
        <dbReference type="SAM" id="Phobius"/>
    </source>
</evidence>
<comment type="subcellular location">
    <subcellularLocation>
        <location evidence="1">Cell membrane</location>
        <topology evidence="1">Multi-pass membrane protein</topology>
    </subcellularLocation>
</comment>
<feature type="compositionally biased region" description="Low complexity" evidence="6">
    <location>
        <begin position="7"/>
        <end position="16"/>
    </location>
</feature>
<dbReference type="PANTHER" id="PTHR34187:SF2">
    <property type="entry name" value="DUF202 DOMAIN-CONTAINING PROTEIN"/>
    <property type="match status" value="1"/>
</dbReference>
<evidence type="ECO:0000313" key="9">
    <source>
        <dbReference type="EMBL" id="OAQ91220.1"/>
    </source>
</evidence>
<sequence>MADDGSGRVAAAAAGGPDVGGDNHGNLASTSTRTAAAVSSGPEPGPGPGQGLQQTPSRAVSFRNLNHHRRQSQSERISEILETARSRAESMSPEPGPAASRQASSLQQQQQQQGNHQLSGDEVSADELTGFMSRGSSRSYHAVQRTGTSRSRRSIYDHPSQPQVDEDEELPARRSTRRSSRGSTNGPSDSNGRSGKGDDKEELTWWRKPLGTFQSIELENKGSVARDHLALERTFLAWLRTSLAFASIGIAVTQLFRLNTSLSDTGSDIGSGTLKRLGKPLGATFLAISILTLLLGFRRYFHGQDWVIKGKFPASRGTIIVVAFVALAIMVVSLVVVIVIHPTEDMDL</sequence>
<evidence type="ECO:0000256" key="1">
    <source>
        <dbReference type="ARBA" id="ARBA00004651"/>
    </source>
</evidence>
<protein>
    <submittedName>
        <fullName evidence="9">DNA-binding protein SMUBP-2</fullName>
    </submittedName>
</protein>
<dbReference type="EMBL" id="LSBI01000004">
    <property type="protein sequence ID" value="OAQ91220.1"/>
    <property type="molecule type" value="Genomic_DNA"/>
</dbReference>
<evidence type="ECO:0000259" key="8">
    <source>
        <dbReference type="Pfam" id="PF02656"/>
    </source>
</evidence>